<dbReference type="SUPFAM" id="SSF54637">
    <property type="entry name" value="Thioesterase/thiol ester dehydrase-isomerase"/>
    <property type="match status" value="1"/>
</dbReference>
<evidence type="ECO:0000313" key="2">
    <source>
        <dbReference type="Proteomes" id="UP000307808"/>
    </source>
</evidence>
<dbReference type="RefSeq" id="WP_137065994.1">
    <property type="nucleotide sequence ID" value="NZ_CP040748.1"/>
</dbReference>
<gene>
    <name evidence="1" type="ORF">FC770_10260</name>
</gene>
<dbReference type="EMBL" id="SZPY01000002">
    <property type="protein sequence ID" value="TKI62725.1"/>
    <property type="molecule type" value="Genomic_DNA"/>
</dbReference>
<reference evidence="1 2" key="1">
    <citation type="submission" date="2019-04" db="EMBL/GenBank/DDBJ databases">
        <authorList>
            <person name="Dong K."/>
        </authorList>
    </citation>
    <scope>NUCLEOTIDE SEQUENCE [LARGE SCALE GENOMIC DNA]</scope>
    <source>
        <strain evidence="2">dk3543</strain>
    </source>
</reference>
<protein>
    <submittedName>
        <fullName evidence="1">Uncharacterized protein</fullName>
    </submittedName>
</protein>
<dbReference type="Gene3D" id="3.10.129.10">
    <property type="entry name" value="Hotdog Thioesterase"/>
    <property type="match status" value="1"/>
</dbReference>
<organism evidence="1 2">
    <name type="scientific">Nocardioides jishulii</name>
    <dbReference type="NCBI Taxonomy" id="2575440"/>
    <lineage>
        <taxon>Bacteria</taxon>
        <taxon>Bacillati</taxon>
        <taxon>Actinomycetota</taxon>
        <taxon>Actinomycetes</taxon>
        <taxon>Propionibacteriales</taxon>
        <taxon>Nocardioidaceae</taxon>
        <taxon>Nocardioides</taxon>
    </lineage>
</organism>
<dbReference type="OrthoDB" id="3790497at2"/>
<dbReference type="Proteomes" id="UP000307808">
    <property type="component" value="Unassembled WGS sequence"/>
</dbReference>
<sequence length="148" mass="15477">MSAPSSDRGDLAAGAVVTHPVTLTPDLVSDLVARGGYTHPLFDVATHGEETPLPGQGVLLLAGGLVEQCGILDDAVAMLELKSVRFARMVRAGDDLRVRVVPGPWRVTSKGTFVQEFAWTVLTGAGAAAEAVAYADVVMLMNQYVEGA</sequence>
<dbReference type="InterPro" id="IPR029069">
    <property type="entry name" value="HotDog_dom_sf"/>
</dbReference>
<comment type="caution">
    <text evidence="1">The sequence shown here is derived from an EMBL/GenBank/DDBJ whole genome shotgun (WGS) entry which is preliminary data.</text>
</comment>
<dbReference type="AlphaFoldDB" id="A0A4U2YPX5"/>
<proteinExistence type="predicted"/>
<keyword evidence="2" id="KW-1185">Reference proteome</keyword>
<evidence type="ECO:0000313" key="1">
    <source>
        <dbReference type="EMBL" id="TKI62725.1"/>
    </source>
</evidence>
<name>A0A4U2YPX5_9ACTN</name>
<accession>A0A4U2YPX5</accession>